<reference evidence="4 5" key="1">
    <citation type="submission" date="2023-05" db="EMBL/GenBank/DDBJ databases">
        <title>Sequencing and Assembly of Streptomyces sp. NP73.</title>
        <authorList>
            <person name="Konwar A.N."/>
            <person name="Saikia K."/>
            <person name="Thakur D."/>
        </authorList>
    </citation>
    <scope>NUCLEOTIDE SEQUENCE [LARGE SCALE GENOMIC DNA]</scope>
    <source>
        <strain evidence="4 5">NP73</strain>
    </source>
</reference>
<gene>
    <name evidence="4" type="ORF">QEZ40_005334</name>
</gene>
<dbReference type="PROSITE" id="PS51318">
    <property type="entry name" value="TAT"/>
    <property type="match status" value="1"/>
</dbReference>
<organism evidence="4 5">
    <name type="scientific">Streptomyces katrae</name>
    <dbReference type="NCBI Taxonomy" id="68223"/>
    <lineage>
        <taxon>Bacteria</taxon>
        <taxon>Bacillati</taxon>
        <taxon>Actinomycetota</taxon>
        <taxon>Actinomycetes</taxon>
        <taxon>Kitasatosporales</taxon>
        <taxon>Streptomycetaceae</taxon>
        <taxon>Streptomyces</taxon>
    </lineage>
</organism>
<dbReference type="CDD" id="cd07432">
    <property type="entry name" value="PHP_HisPPase"/>
    <property type="match status" value="1"/>
</dbReference>
<evidence type="ECO:0000313" key="5">
    <source>
        <dbReference type="Proteomes" id="UP001223390"/>
    </source>
</evidence>
<dbReference type="RefSeq" id="WP_285340880.1">
    <property type="nucleotide sequence ID" value="NZ_JASITI010000005.1"/>
</dbReference>
<evidence type="ECO:0000313" key="4">
    <source>
        <dbReference type="EMBL" id="MDK9495211.1"/>
    </source>
</evidence>
<dbReference type="SUPFAM" id="SSF89550">
    <property type="entry name" value="PHP domain-like"/>
    <property type="match status" value="1"/>
</dbReference>
<dbReference type="EMBL" id="JASITI010000005">
    <property type="protein sequence ID" value="MDK9495211.1"/>
    <property type="molecule type" value="Genomic_DNA"/>
</dbReference>
<name>A0ABT7GPH4_9ACTN</name>
<protein>
    <submittedName>
        <fullName evidence="4">CehA/McbA family metallohydrolase</fullName>
    </submittedName>
</protein>
<comment type="subcellular location">
    <subcellularLocation>
        <location evidence="2">Gas vesicle</location>
    </subcellularLocation>
</comment>
<sequence length="593" mass="62781">MSTPFPSDGPHAPPERLSGPPVALIDLLDRLLTGGAVLTGDLVLSIADVDLVHINPWRQRRGTTPFRRHVQPRPAGPSEYGQGRAARVHTGFTFPRHPRPMALSRRALLAQTAASATAAAAGAPPAAAAATEAEPTTTTTLRGTIPPGAPDFVYVPLDVPPGVRELRVSYRYDKPATLPGTPGNALDIGLFDQRGTALGGRGFRGWSGGARSEFFLRGDDATPGYLPGPLEPGLWHIALGPYTVAPQGLSYEITVTFAYGEPATPVAAVHPPARIPGRGRAWYRGDGHVHSVHSDGRRTPAEIIGLARAAGLDFINTSEHNTHSSHTAWSGAAADGLLVLTGEEVTTRTGHVLAVGTDPGTFIDWRYRSREGRFERFARAVRQAGGLVVPAHPHATCIGCAWKFGFGEADAVEVWNGPWTPDDEVSLASWDATLCAGSGDRWLPAVAHSDYHRDPDRMGGPQTVVLADELSRPAILAGLRAGRAYAAESSAVSLDFSAVTPRGAHAGIGGQLRVADPATEVLVRLSVTGAEGCDLRLVTDQGLVFTAPAATSLEWRTTPARAAYVRAEVRHPSRTPPLPGPPAAFTNPIWLRT</sequence>
<keyword evidence="1" id="KW-0304">Gas vesicle</keyword>
<dbReference type="InterPro" id="IPR052018">
    <property type="entry name" value="PHP_domain"/>
</dbReference>
<proteinExistence type="predicted"/>
<accession>A0ABT7GPH4</accession>
<feature type="region of interest" description="Disordered" evidence="3">
    <location>
        <begin position="125"/>
        <end position="145"/>
    </location>
</feature>
<evidence type="ECO:0000256" key="1">
    <source>
        <dbReference type="ARBA" id="ARBA00022987"/>
    </source>
</evidence>
<dbReference type="PANTHER" id="PTHR42924">
    <property type="entry name" value="EXONUCLEASE"/>
    <property type="match status" value="1"/>
</dbReference>
<dbReference type="InterPro" id="IPR016195">
    <property type="entry name" value="Pol/histidinol_Pase-like"/>
</dbReference>
<dbReference type="NCBIfam" id="NF038032">
    <property type="entry name" value="CehA_McbA_metalo"/>
    <property type="match status" value="1"/>
</dbReference>
<dbReference type="Pfam" id="PF00741">
    <property type="entry name" value="Gas_vesicle"/>
    <property type="match status" value="1"/>
</dbReference>
<dbReference type="PANTHER" id="PTHR42924:SF3">
    <property type="entry name" value="POLYMERASE_HISTIDINOL PHOSPHATASE N-TERMINAL DOMAIN-CONTAINING PROTEIN"/>
    <property type="match status" value="1"/>
</dbReference>
<dbReference type="Gene3D" id="3.20.20.140">
    <property type="entry name" value="Metal-dependent hydrolases"/>
    <property type="match status" value="1"/>
</dbReference>
<dbReference type="InterPro" id="IPR006311">
    <property type="entry name" value="TAT_signal"/>
</dbReference>
<comment type="caution">
    <text evidence="4">The sequence shown here is derived from an EMBL/GenBank/DDBJ whole genome shotgun (WGS) entry which is preliminary data.</text>
</comment>
<evidence type="ECO:0000256" key="2">
    <source>
        <dbReference type="ARBA" id="ARBA00035108"/>
    </source>
</evidence>
<keyword evidence="5" id="KW-1185">Reference proteome</keyword>
<feature type="compositionally biased region" description="Low complexity" evidence="3">
    <location>
        <begin position="125"/>
        <end position="144"/>
    </location>
</feature>
<dbReference type="InterPro" id="IPR000638">
    <property type="entry name" value="Gas-vesicle_GvpA-like"/>
</dbReference>
<dbReference type="Proteomes" id="UP001223390">
    <property type="component" value="Unassembled WGS sequence"/>
</dbReference>
<evidence type="ECO:0000256" key="3">
    <source>
        <dbReference type="SAM" id="MobiDB-lite"/>
    </source>
</evidence>